<reference evidence="1" key="1">
    <citation type="journal article" date="2015" name="Nature">
        <title>Complex archaea that bridge the gap between prokaryotes and eukaryotes.</title>
        <authorList>
            <person name="Spang A."/>
            <person name="Saw J.H."/>
            <person name="Jorgensen S.L."/>
            <person name="Zaremba-Niedzwiedzka K."/>
            <person name="Martijn J."/>
            <person name="Lind A.E."/>
            <person name="van Eijk R."/>
            <person name="Schleper C."/>
            <person name="Guy L."/>
            <person name="Ettema T.J."/>
        </authorList>
    </citation>
    <scope>NUCLEOTIDE SEQUENCE</scope>
</reference>
<protein>
    <submittedName>
        <fullName evidence="1">Uncharacterized protein</fullName>
    </submittedName>
</protein>
<dbReference type="InterPro" id="IPR029052">
    <property type="entry name" value="Metallo-depent_PP-like"/>
</dbReference>
<dbReference type="EMBL" id="LAZR01024726">
    <property type="protein sequence ID" value="KKL74206.1"/>
    <property type="molecule type" value="Genomic_DNA"/>
</dbReference>
<dbReference type="AlphaFoldDB" id="A0A0F9F6T1"/>
<proteinExistence type="predicted"/>
<evidence type="ECO:0000313" key="1">
    <source>
        <dbReference type="EMBL" id="KKL74206.1"/>
    </source>
</evidence>
<name>A0A0F9F6T1_9ZZZZ</name>
<comment type="caution">
    <text evidence="1">The sequence shown here is derived from an EMBL/GenBank/DDBJ whole genome shotgun (WGS) entry which is preliminary data.</text>
</comment>
<dbReference type="SUPFAM" id="SSF56300">
    <property type="entry name" value="Metallo-dependent phosphatases"/>
    <property type="match status" value="1"/>
</dbReference>
<sequence>MFENVKDSLFISDLHSERGFNPQIHALLRGKASSRDIYFLGDARMYPDSYKDIPHTAIKGNHEYMFDIWRKGLQKYVLLTPEVLLIHGHNAEKQNKFPNRYFKDIVDFFMTHKEAWQTRNKLLSCSSPLGLKYTIPQGMASTPEWLRLCALRQRLYKHFPRVKTVLMGHHHVQYSVKAEDCDFYNCGAGFRGEHIEIVDGELYFYN</sequence>
<organism evidence="1">
    <name type="scientific">marine sediment metagenome</name>
    <dbReference type="NCBI Taxonomy" id="412755"/>
    <lineage>
        <taxon>unclassified sequences</taxon>
        <taxon>metagenomes</taxon>
        <taxon>ecological metagenomes</taxon>
    </lineage>
</organism>
<dbReference type="Gene3D" id="3.60.21.10">
    <property type="match status" value="1"/>
</dbReference>
<gene>
    <name evidence="1" type="ORF">LCGC14_2067160</name>
</gene>
<accession>A0A0F9F6T1</accession>